<dbReference type="SUPFAM" id="SSF56281">
    <property type="entry name" value="Metallo-hydrolase/oxidoreductase"/>
    <property type="match status" value="1"/>
</dbReference>
<dbReference type="Pfam" id="PF12706">
    <property type="entry name" value="Lactamase_B_2"/>
    <property type="match status" value="1"/>
</dbReference>
<feature type="domain" description="Metallo-beta-lactamase" evidence="1">
    <location>
        <begin position="1"/>
        <end position="112"/>
    </location>
</feature>
<gene>
    <name evidence="2" type="ORF">C3Y98_01215</name>
</gene>
<dbReference type="AlphaFoldDB" id="A0A4Y9VUI0"/>
<organism evidence="2 3">
    <name type="scientific">Methylotenera oryzisoli</name>
    <dbReference type="NCBI Taxonomy" id="2080758"/>
    <lineage>
        <taxon>Bacteria</taxon>
        <taxon>Pseudomonadati</taxon>
        <taxon>Pseudomonadota</taxon>
        <taxon>Betaproteobacteria</taxon>
        <taxon>Nitrosomonadales</taxon>
        <taxon>Methylophilaceae</taxon>
        <taxon>Methylotenera</taxon>
    </lineage>
</organism>
<name>A0A4Y9VUI0_9PROT</name>
<keyword evidence="3" id="KW-1185">Reference proteome</keyword>
<dbReference type="EMBL" id="PQVH01000002">
    <property type="protein sequence ID" value="TFW73006.1"/>
    <property type="molecule type" value="Genomic_DNA"/>
</dbReference>
<dbReference type="PANTHER" id="PTHR15032">
    <property type="entry name" value="N-ACYL-PHOSPHATIDYLETHANOLAMINE-HYDROLYZING PHOSPHOLIPASE D"/>
    <property type="match status" value="1"/>
</dbReference>
<reference evidence="2 3" key="1">
    <citation type="submission" date="2018-02" db="EMBL/GenBank/DDBJ databases">
        <title>A novel lanthanide dependent methylotroph, Methylotenera sp. La3113.</title>
        <authorList>
            <person name="Lv H."/>
            <person name="Tani A."/>
        </authorList>
    </citation>
    <scope>NUCLEOTIDE SEQUENCE [LARGE SCALE GENOMIC DNA]</scope>
    <source>
        <strain evidence="2 3">La3113</strain>
    </source>
</reference>
<dbReference type="PANTHER" id="PTHR15032:SF4">
    <property type="entry name" value="N-ACYL-PHOSPHATIDYLETHANOLAMINE-HYDROLYZING PHOSPHOLIPASE D"/>
    <property type="match status" value="1"/>
</dbReference>
<sequence length="179" mass="20487">MQWWDETPVAQTNFQFVPAQHSSGRTFASKNKTVWSGWVIEYKDKKLYFAGDTAYETELFTMLKQKIGHINLAALPIGAYTPRDYMRFEHMKPEEAVQAHIDLMPDASIAIHCGTFHLGDETSNLIGIDTKNAIAERKINNFKLLDNRPNDRNFRIANTIISDNIHDNLSAVIDLMIIF</sequence>
<comment type="caution">
    <text evidence="2">The sequence shown here is derived from an EMBL/GenBank/DDBJ whole genome shotgun (WGS) entry which is preliminary data.</text>
</comment>
<evidence type="ECO:0000259" key="1">
    <source>
        <dbReference type="Pfam" id="PF12706"/>
    </source>
</evidence>
<dbReference type="OrthoDB" id="9805728at2"/>
<dbReference type="Gene3D" id="3.60.15.10">
    <property type="entry name" value="Ribonuclease Z/Hydroxyacylglutathione hydrolase-like"/>
    <property type="match status" value="1"/>
</dbReference>
<dbReference type="GO" id="GO:0005737">
    <property type="term" value="C:cytoplasm"/>
    <property type="evidence" value="ECO:0007669"/>
    <property type="project" value="TreeGrafter"/>
</dbReference>
<dbReference type="InterPro" id="IPR036866">
    <property type="entry name" value="RibonucZ/Hydroxyglut_hydro"/>
</dbReference>
<accession>A0A4Y9VUI0</accession>
<proteinExistence type="predicted"/>
<dbReference type="Proteomes" id="UP000297706">
    <property type="component" value="Unassembled WGS sequence"/>
</dbReference>
<dbReference type="InterPro" id="IPR001279">
    <property type="entry name" value="Metallo-B-lactamas"/>
</dbReference>
<protein>
    <recommendedName>
        <fullName evidence="1">Metallo-beta-lactamase domain-containing protein</fullName>
    </recommendedName>
</protein>
<evidence type="ECO:0000313" key="3">
    <source>
        <dbReference type="Proteomes" id="UP000297706"/>
    </source>
</evidence>
<evidence type="ECO:0000313" key="2">
    <source>
        <dbReference type="EMBL" id="TFW73006.1"/>
    </source>
</evidence>